<feature type="compositionally biased region" description="Basic and acidic residues" evidence="8">
    <location>
        <begin position="1058"/>
        <end position="1073"/>
    </location>
</feature>
<evidence type="ECO:0000256" key="6">
    <source>
        <dbReference type="ARBA" id="ARBA00023239"/>
    </source>
</evidence>
<dbReference type="InterPro" id="IPR014718">
    <property type="entry name" value="GH-type_carb-bd"/>
</dbReference>
<dbReference type="InterPro" id="IPR011013">
    <property type="entry name" value="Gal_mutarotase_sf_dom"/>
</dbReference>
<dbReference type="Gene3D" id="2.60.220.10">
    <property type="entry name" value="Polysaccharide lyase family 8-like, C-terminal"/>
    <property type="match status" value="1"/>
</dbReference>
<keyword evidence="9" id="KW-0472">Membrane</keyword>
<feature type="transmembrane region" description="Helical" evidence="9">
    <location>
        <begin position="1082"/>
        <end position="1100"/>
    </location>
</feature>
<evidence type="ECO:0000256" key="4">
    <source>
        <dbReference type="ARBA" id="ARBA00022729"/>
    </source>
</evidence>
<evidence type="ECO:0000259" key="16">
    <source>
        <dbReference type="Pfam" id="PF22637"/>
    </source>
</evidence>
<dbReference type="AlphaFoldDB" id="C8NF85"/>
<feature type="active site" evidence="7">
    <location>
        <position position="573"/>
    </location>
</feature>
<evidence type="ECO:0000259" key="11">
    <source>
        <dbReference type="Pfam" id="PF00746"/>
    </source>
</evidence>
<dbReference type="CDD" id="cd01083">
    <property type="entry name" value="GAG_Lyase"/>
    <property type="match status" value="1"/>
</dbReference>
<evidence type="ECO:0000256" key="3">
    <source>
        <dbReference type="ARBA" id="ARBA00022525"/>
    </source>
</evidence>
<evidence type="ECO:0000256" key="1">
    <source>
        <dbReference type="ARBA" id="ARBA00006699"/>
    </source>
</evidence>
<keyword evidence="9" id="KW-1133">Transmembrane helix</keyword>
<feature type="domain" description="Polysaccharide lyase family 8 C-terminal" evidence="13">
    <location>
        <begin position="934"/>
        <end position="994"/>
    </location>
</feature>
<dbReference type="GO" id="GO:0030246">
    <property type="term" value="F:carbohydrate binding"/>
    <property type="evidence" value="ECO:0007669"/>
    <property type="project" value="InterPro"/>
</dbReference>
<evidence type="ECO:0000313" key="17">
    <source>
        <dbReference type="EMBL" id="EEW37614.1"/>
    </source>
</evidence>
<feature type="active site" evidence="7">
    <location>
        <position position="519"/>
    </location>
</feature>
<dbReference type="GO" id="GO:0005576">
    <property type="term" value="C:extracellular region"/>
    <property type="evidence" value="ECO:0007669"/>
    <property type="project" value="InterPro"/>
</dbReference>
<protein>
    <submittedName>
        <fullName evidence="17">LPXTG-motif cell wall anchor domain protein</fullName>
        <ecNumber evidence="17">4.2.2.1</ecNumber>
    </submittedName>
</protein>
<dbReference type="GO" id="GO:0030340">
    <property type="term" value="F:hyaluronate lyase activity"/>
    <property type="evidence" value="ECO:0007669"/>
    <property type="project" value="UniProtKB-EC"/>
</dbReference>
<evidence type="ECO:0000259" key="12">
    <source>
        <dbReference type="Pfam" id="PF02278"/>
    </source>
</evidence>
<dbReference type="Pfam" id="PF22637">
    <property type="entry name" value="CBM_4_9_1"/>
    <property type="match status" value="1"/>
</dbReference>
<keyword evidence="2" id="KW-0134">Cell wall</keyword>
<dbReference type="InterPro" id="IPR008929">
    <property type="entry name" value="Chondroitin_lyas"/>
</dbReference>
<feature type="chain" id="PRO_5039020853" evidence="10">
    <location>
        <begin position="27"/>
        <end position="1106"/>
    </location>
</feature>
<dbReference type="InterPro" id="IPR004103">
    <property type="entry name" value="Lyase_8_C"/>
</dbReference>
<dbReference type="NCBIfam" id="TIGR01167">
    <property type="entry name" value="LPXTG_anchor"/>
    <property type="match status" value="1"/>
</dbReference>
<sequence length="1106" mass="125597">MVMMKKVWSSCLVLAFALVSSLGVSQGNLVYAEDHKETQAEQTVNLVKNGTFDSTLDTGEKWTGKSAVDWNTPWIAKGEKGKYKIQITDEANLLMEAESEMRAVVGQDIPVEPNQKYTFSVRIKTEKLDSKIGARVRIMSYDSNNKQLSPLWYSKSLVGDNDWTTITEEFVAGSEATKIRVELFFETGKGKVQFDDVSLTKKKEKKETQPQKTKEIDFDDSVTLTTDKRWVLDSKYTYKIKDTSVATIENGAIVPKKAGSTELVVSAPGSKDKVVPLKVLEPNATYENLLKKWDAMISGNDFYSTESSYMKEIFNINEKEVEGYLSSFLANDEKKIWDAVGDYSKSANLTKTYRRVEQIAKSVTNKNSKYYNDDKVIQVVKHSMKFMYDHYYNENTESKGNWWDYEIGVPRAINNILTIMNRYFSKEEIAKYLKPVSKMVPDPSKIMVSQNRGKTAVGGNLSDLGKVKIIEALLLEDDAKLERSIQAVSNVLALVSEGEGFYYDGSYVDHTNIAYTGAYGNVLIDGFSQLLPVIQASPYKISNDKLNVLYHWIHQGFLPLIYKGGLMDMTRGRSLSRKVQNDHYAAVEVLRGILRIAEASDQQEKAKLQGLVKDIVSSDDFYDTFKSLKSFYDVHLFESLMSNQMVEATPRDTYLKLYQAMDKVAYYNKEREFAFGISMYSNKIQNYEFMNKENAKGWYTSDGASYLYNDDLSYYSDDYWATVDPYKLAGITETNEARAKGSGMTTMDHSFVGSTALGNKYGTVAMDFQNWNKTLTAKKSWFILGDRIVFLGSDIKNSTDNEAYTVVDNRKVQRESRNRSASKNDYSVVADGKEVPVSDADTKMQVKDLLLKSKNTQMNIGYKFLEPTTVNVKKENRKGTWKDINEGQSDEEVENSFISIVQPHDATNNKYAYVLYPNRSAKEFEEEKNNDDIQVVENSEKTQAVFDKTNQIYGVVKYDDSELTLEDGLVLKEKGIYTIKKEGNKLDIAFLNPEDPSAGLPALNTDKYELQNSTEPTVENKIRYYSYLVKKQTEEETTQEQTQEQTQQSSSESTTEIRNTEDSKDSNTTKEETLPATGAKNFEVYTLLGILLLTISLIFSKKRLQK</sequence>
<accession>C8NF85</accession>
<dbReference type="SMR" id="C8NF85"/>
<evidence type="ECO:0000256" key="9">
    <source>
        <dbReference type="SAM" id="Phobius"/>
    </source>
</evidence>
<evidence type="ECO:0000313" key="18">
    <source>
        <dbReference type="Proteomes" id="UP000005926"/>
    </source>
</evidence>
<keyword evidence="18" id="KW-1185">Reference proteome</keyword>
<dbReference type="GO" id="GO:0005975">
    <property type="term" value="P:carbohydrate metabolic process"/>
    <property type="evidence" value="ECO:0007669"/>
    <property type="project" value="InterPro"/>
</dbReference>
<dbReference type="InterPro" id="IPR014756">
    <property type="entry name" value="Ig_E-set"/>
</dbReference>
<dbReference type="Pfam" id="PF00746">
    <property type="entry name" value="Gram_pos_anchor"/>
    <property type="match status" value="1"/>
</dbReference>
<dbReference type="PANTHER" id="PTHR38481">
    <property type="entry name" value="HYALURONATE LYASE"/>
    <property type="match status" value="1"/>
</dbReference>
<feature type="active site" evidence="7">
    <location>
        <position position="510"/>
    </location>
</feature>
<evidence type="ECO:0000259" key="15">
    <source>
        <dbReference type="Pfam" id="PF21461"/>
    </source>
</evidence>
<dbReference type="eggNOG" id="COG5492">
    <property type="taxonomic scope" value="Bacteria"/>
</dbReference>
<dbReference type="InterPro" id="IPR008979">
    <property type="entry name" value="Galactose-bd-like_sf"/>
</dbReference>
<dbReference type="Gene3D" id="1.50.10.100">
    <property type="entry name" value="Chondroitin AC/alginate lyase"/>
    <property type="match status" value="1"/>
</dbReference>
<feature type="signal peptide" evidence="10">
    <location>
        <begin position="1"/>
        <end position="26"/>
    </location>
</feature>
<keyword evidence="9" id="KW-0812">Transmembrane</keyword>
<evidence type="ECO:0000256" key="2">
    <source>
        <dbReference type="ARBA" id="ARBA00022512"/>
    </source>
</evidence>
<keyword evidence="3" id="KW-0964">Secreted</keyword>
<reference evidence="17 18" key="1">
    <citation type="submission" date="2009-08" db="EMBL/GenBank/DDBJ databases">
        <authorList>
            <person name="Muzny D."/>
            <person name="Qin X."/>
            <person name="Deng J."/>
            <person name="Jiang H."/>
            <person name="Liu Y."/>
            <person name="Qu J."/>
            <person name="Song X.-Z."/>
            <person name="Zhang L."/>
            <person name="Thornton R."/>
            <person name="Coyle M."/>
            <person name="Francisco L."/>
            <person name="Jackson L."/>
            <person name="Javaid M."/>
            <person name="Korchina V."/>
            <person name="Kovar C."/>
            <person name="Mata R."/>
            <person name="Mathew T."/>
            <person name="Ngo R."/>
            <person name="Nguyen L."/>
            <person name="Nguyen N."/>
            <person name="Okwuonu G."/>
            <person name="Ongeri F."/>
            <person name="Pham C."/>
            <person name="Simmons D."/>
            <person name="Wilczek-Boney K."/>
            <person name="Hale W."/>
            <person name="Jakkamsetti A."/>
            <person name="Pham P."/>
            <person name="Ruth R."/>
            <person name="San Lucas F."/>
            <person name="Warren J."/>
            <person name="Zhang J."/>
            <person name="Zhao Z."/>
            <person name="Zhou C."/>
            <person name="Zhu D."/>
            <person name="Lee S."/>
            <person name="Bess C."/>
            <person name="Blankenburg K."/>
            <person name="Forbes L."/>
            <person name="Fu Q."/>
            <person name="Gubbala S."/>
            <person name="Hirani K."/>
            <person name="Jayaseelan J.C."/>
            <person name="Lara F."/>
            <person name="Munidasa M."/>
            <person name="Palculict T."/>
            <person name="Patil S."/>
            <person name="Pu L.-L."/>
            <person name="Saada N."/>
            <person name="Tang L."/>
            <person name="Weissenberger G."/>
            <person name="Zhu Y."/>
            <person name="Hemphill L."/>
            <person name="Shang Y."/>
            <person name="Youmans B."/>
            <person name="Ayvaz T."/>
            <person name="Ross M."/>
            <person name="Santibanez J."/>
            <person name="Aqrawi P."/>
            <person name="Gross S."/>
            <person name="Joshi V."/>
            <person name="Fowler G."/>
            <person name="Nazareth L."/>
            <person name="Reid J."/>
            <person name="Worley K."/>
            <person name="Petrosino J."/>
            <person name="Highlander S."/>
            <person name="Gibbs R."/>
        </authorList>
    </citation>
    <scope>NUCLEOTIDE SEQUENCE [LARGE SCALE GENOMIC DNA]</scope>
    <source>
        <strain evidence="17 18">ATCC 49175</strain>
    </source>
</reference>
<feature type="domain" description="Gram-positive cocci surface proteins LPxTG" evidence="11">
    <location>
        <begin position="1067"/>
        <end position="1103"/>
    </location>
</feature>
<dbReference type="InterPro" id="IPR048734">
    <property type="entry name" value="HL_N-beta"/>
</dbReference>
<feature type="domain" description="Hyaluronate lyase-like N-terminal" evidence="16">
    <location>
        <begin position="47"/>
        <end position="199"/>
    </location>
</feature>
<dbReference type="Gene3D" id="2.70.98.10">
    <property type="match status" value="1"/>
</dbReference>
<dbReference type="Proteomes" id="UP000005926">
    <property type="component" value="Unassembled WGS sequence"/>
</dbReference>
<name>C8NF85_9LACT</name>
<keyword evidence="4 10" id="KW-0732">Signal</keyword>
<comment type="similarity">
    <text evidence="1">Belongs to the polysaccharide lyase 8 family.</text>
</comment>
<dbReference type="SUPFAM" id="SSF81296">
    <property type="entry name" value="E set domains"/>
    <property type="match status" value="1"/>
</dbReference>
<dbReference type="Gene3D" id="2.60.120.260">
    <property type="entry name" value="Galactose-binding domain-like"/>
    <property type="match status" value="1"/>
</dbReference>
<evidence type="ECO:0000259" key="14">
    <source>
        <dbReference type="Pfam" id="PF08124"/>
    </source>
</evidence>
<dbReference type="Pfam" id="PF02884">
    <property type="entry name" value="Lyase_8_C"/>
    <property type="match status" value="1"/>
</dbReference>
<evidence type="ECO:0000256" key="10">
    <source>
        <dbReference type="SAM" id="SignalP"/>
    </source>
</evidence>
<feature type="compositionally biased region" description="Low complexity" evidence="8">
    <location>
        <begin position="1039"/>
        <end position="1056"/>
    </location>
</feature>
<dbReference type="EMBL" id="ACKZ01000013">
    <property type="protein sequence ID" value="EEW37614.1"/>
    <property type="molecule type" value="Genomic_DNA"/>
</dbReference>
<feature type="region of interest" description="Disordered" evidence="8">
    <location>
        <begin position="1035"/>
        <end position="1074"/>
    </location>
</feature>
<dbReference type="Pfam" id="PF08124">
    <property type="entry name" value="Lyase_8_N"/>
    <property type="match status" value="1"/>
</dbReference>
<dbReference type="Gene3D" id="2.60.40.1380">
    <property type="entry name" value="E set domains, domain 4"/>
    <property type="match status" value="1"/>
</dbReference>
<feature type="domain" description="Polysaccharide lyase 8 N-terminal alpha-helical" evidence="14">
    <location>
        <begin position="293"/>
        <end position="613"/>
    </location>
</feature>
<dbReference type="EC" id="4.2.2.1" evidence="17"/>
<dbReference type="InterPro" id="IPR054563">
    <property type="entry name" value="HylB-like_N"/>
</dbReference>
<dbReference type="SUPFAM" id="SSF74650">
    <property type="entry name" value="Galactose mutarotase-like"/>
    <property type="match status" value="1"/>
</dbReference>
<keyword evidence="5" id="KW-0572">Peptidoglycan-anchor</keyword>
<evidence type="ECO:0000256" key="8">
    <source>
        <dbReference type="SAM" id="MobiDB-lite"/>
    </source>
</evidence>
<dbReference type="InterPro" id="IPR003159">
    <property type="entry name" value="Lyase_8_central_dom"/>
</dbReference>
<dbReference type="SUPFAM" id="SSF48230">
    <property type="entry name" value="Chondroitin AC/alginate lyase"/>
    <property type="match status" value="1"/>
</dbReference>
<gene>
    <name evidence="17" type="ORF">HMPREF0444_0580</name>
</gene>
<evidence type="ECO:0000256" key="7">
    <source>
        <dbReference type="PIRSR" id="PIRSR638970-1"/>
    </source>
</evidence>
<dbReference type="PANTHER" id="PTHR38481:SF1">
    <property type="entry name" value="HYALURONATE LYASE"/>
    <property type="match status" value="1"/>
</dbReference>
<dbReference type="HOGENOM" id="CLU_004172_0_0_9"/>
<comment type="caution">
    <text evidence="17">The sequence shown here is derived from an EMBL/GenBank/DDBJ whole genome shotgun (WGS) entry which is preliminary data.</text>
</comment>
<evidence type="ECO:0000256" key="5">
    <source>
        <dbReference type="ARBA" id="ARBA00023088"/>
    </source>
</evidence>
<dbReference type="STRING" id="638301.HMPREF0444_0580"/>
<dbReference type="InterPro" id="IPR012970">
    <property type="entry name" value="Lyase_8_alpha_N"/>
</dbReference>
<dbReference type="SUPFAM" id="SSF49863">
    <property type="entry name" value="Hyaluronate lyase-like, C-terminal domain"/>
    <property type="match status" value="1"/>
</dbReference>
<dbReference type="InterPro" id="IPR019931">
    <property type="entry name" value="LPXTG_anchor"/>
</dbReference>
<dbReference type="InterPro" id="IPR023295">
    <property type="entry name" value="Hyaluronate_lyase_beta_dom_sf"/>
</dbReference>
<dbReference type="Pfam" id="PF02278">
    <property type="entry name" value="Lyase_8"/>
    <property type="match status" value="1"/>
</dbReference>
<proteinExistence type="inferred from homology"/>
<dbReference type="SUPFAM" id="SSF49785">
    <property type="entry name" value="Galactose-binding domain-like"/>
    <property type="match status" value="1"/>
</dbReference>
<dbReference type="InterPro" id="IPR011071">
    <property type="entry name" value="Lyase_8-like_C"/>
</dbReference>
<feature type="domain" description="Hyaluronate lyase N-terminal beta-sheet" evidence="15">
    <location>
        <begin position="225"/>
        <end position="279"/>
    </location>
</feature>
<organism evidence="17 18">
    <name type="scientific">Granulicatella adiacens ATCC 49175</name>
    <dbReference type="NCBI Taxonomy" id="638301"/>
    <lineage>
        <taxon>Bacteria</taxon>
        <taxon>Bacillati</taxon>
        <taxon>Bacillota</taxon>
        <taxon>Bacilli</taxon>
        <taxon>Lactobacillales</taxon>
        <taxon>Carnobacteriaceae</taxon>
        <taxon>Granulicatella</taxon>
    </lineage>
</organism>
<dbReference type="InterPro" id="IPR038970">
    <property type="entry name" value="Lyase_8"/>
</dbReference>
<keyword evidence="6 17" id="KW-0456">Lyase</keyword>
<dbReference type="Pfam" id="PF21461">
    <property type="entry name" value="HL_N-beta"/>
    <property type="match status" value="1"/>
</dbReference>
<feature type="domain" description="Polysaccharide lyase family 8 central" evidence="12">
    <location>
        <begin position="656"/>
        <end position="919"/>
    </location>
</feature>
<evidence type="ECO:0000259" key="13">
    <source>
        <dbReference type="Pfam" id="PF02884"/>
    </source>
</evidence>